<dbReference type="Pfam" id="PF05573">
    <property type="entry name" value="NosL"/>
    <property type="match status" value="1"/>
</dbReference>
<dbReference type="Gene3D" id="3.30.70.2050">
    <property type="match status" value="1"/>
</dbReference>
<reference evidence="1" key="2">
    <citation type="submission" date="2014-03" db="EMBL/GenBank/DDBJ databases">
        <title>Candidatus Competibacter-lineage genomes retrieved from metagenomes reveal functional metabolic diversity.</title>
        <authorList>
            <person name="McIlroy S.J."/>
            <person name="Albertsen M."/>
            <person name="Andresen E.K."/>
            <person name="Saunders A.M."/>
            <person name="Kristiansen R."/>
            <person name="Stokholm-Bjerregaard M."/>
            <person name="Nielsen K.L."/>
            <person name="Nielsen P.H."/>
        </authorList>
    </citation>
    <scope>NUCLEOTIDE SEQUENCE</scope>
    <source>
        <strain evidence="1">Run_A_D11</strain>
    </source>
</reference>
<dbReference type="PANTHER" id="PTHR41247:SF1">
    <property type="entry name" value="HTH-TYPE TRANSCRIPTIONAL REPRESSOR YCNK"/>
    <property type="match status" value="1"/>
</dbReference>
<accession>W6M4N4</accession>
<comment type="caution">
    <text evidence="1">The sequence shown here is derived from an EMBL/GenBank/DDBJ whole genome shotgun (WGS) entry which is preliminary data.</text>
</comment>
<dbReference type="EMBL" id="CBTJ020000042">
    <property type="protein sequence ID" value="CDI02841.1"/>
    <property type="molecule type" value="Genomic_DNA"/>
</dbReference>
<dbReference type="RefSeq" id="WP_374727160.1">
    <property type="nucleotide sequence ID" value="NZ_CBTJ020000042.1"/>
</dbReference>
<keyword evidence="2" id="KW-1185">Reference proteome</keyword>
<gene>
    <name evidence="1" type="ORF">BN873_350097</name>
</gene>
<dbReference type="SUPFAM" id="SSF160387">
    <property type="entry name" value="NosL/MerB-like"/>
    <property type="match status" value="1"/>
</dbReference>
<keyword evidence="1" id="KW-0449">Lipoprotein</keyword>
<dbReference type="AlphaFoldDB" id="W6M4N4"/>
<protein>
    <submittedName>
        <fullName evidence="1">Lipoprotein involved in nitrous oxide reduction</fullName>
    </submittedName>
</protein>
<name>W6M4N4_9GAMM</name>
<proteinExistence type="predicted"/>
<evidence type="ECO:0000313" key="1">
    <source>
        <dbReference type="EMBL" id="CDI02841.1"/>
    </source>
</evidence>
<dbReference type="STRING" id="1400863.BN873_350097"/>
<sequence>MKWAGAPLAGAIWLMLALGFSNLSPAWSEGLSLPGPGPKDTCPVCGMFVSLYPGWVATAFYKDGHAHHFDGPKDLFKYLLDLPKYAPGHTQADIATIGVTEYYGVTKIDAHAAWYVIGSDVLGPMGHELVPLASQAEADEFMKDHHGRRILRFEAVNSALLENLDHGKFD</sequence>
<dbReference type="InterPro" id="IPR008719">
    <property type="entry name" value="N2O_reductase_NosL"/>
</dbReference>
<reference evidence="1" key="1">
    <citation type="submission" date="2013-07" db="EMBL/GenBank/DDBJ databases">
        <authorList>
            <person name="McIlroy S."/>
        </authorList>
    </citation>
    <scope>NUCLEOTIDE SEQUENCE [LARGE SCALE GENOMIC DNA]</scope>
    <source>
        <strain evidence="1">Run_A_D11</strain>
    </source>
</reference>
<dbReference type="Proteomes" id="UP000035760">
    <property type="component" value="Unassembled WGS sequence"/>
</dbReference>
<evidence type="ECO:0000313" key="2">
    <source>
        <dbReference type="Proteomes" id="UP000035760"/>
    </source>
</evidence>
<organism evidence="1 2">
    <name type="scientific">Candidatus Competibacter denitrificans Run_A_D11</name>
    <dbReference type="NCBI Taxonomy" id="1400863"/>
    <lineage>
        <taxon>Bacteria</taxon>
        <taxon>Pseudomonadati</taxon>
        <taxon>Pseudomonadota</taxon>
        <taxon>Gammaproteobacteria</taxon>
        <taxon>Candidatus Competibacteraceae</taxon>
        <taxon>Candidatus Competibacter</taxon>
    </lineage>
</organism>
<dbReference type="PANTHER" id="PTHR41247">
    <property type="entry name" value="HTH-TYPE TRANSCRIPTIONAL REPRESSOR YCNK"/>
    <property type="match status" value="1"/>
</dbReference>